<dbReference type="Proteomes" id="UP000472372">
    <property type="component" value="Chromosome 3"/>
</dbReference>
<dbReference type="EMBL" id="HG992979">
    <property type="protein sequence ID" value="CAE7022989.1"/>
    <property type="molecule type" value="Genomic_DNA"/>
</dbReference>
<name>A0A6S6VX67_9PLEO</name>
<dbReference type="AlphaFoldDB" id="A0A6S6VX67"/>
<organism evidence="2 3">
    <name type="scientific">Pyrenophora teres f. teres</name>
    <dbReference type="NCBI Taxonomy" id="97479"/>
    <lineage>
        <taxon>Eukaryota</taxon>
        <taxon>Fungi</taxon>
        <taxon>Dikarya</taxon>
        <taxon>Ascomycota</taxon>
        <taxon>Pezizomycotina</taxon>
        <taxon>Dothideomycetes</taxon>
        <taxon>Pleosporomycetidae</taxon>
        <taxon>Pleosporales</taxon>
        <taxon>Pleosporineae</taxon>
        <taxon>Pleosporaceae</taxon>
        <taxon>Pyrenophora</taxon>
    </lineage>
</organism>
<evidence type="ECO:0000313" key="3">
    <source>
        <dbReference type="Proteomes" id="UP000472372"/>
    </source>
</evidence>
<feature type="compositionally biased region" description="Polar residues" evidence="1">
    <location>
        <begin position="19"/>
        <end position="39"/>
    </location>
</feature>
<sequence>MRLFYENPPSPINMLDESLPNTPNTLQYDPFSLYQTIDSNDPKPSPSPPPRPPPSSPRRKRHGTTPSVTTTLLTLASGIDSSLILPPLPYSGPKPQPATTIP</sequence>
<feature type="compositionally biased region" description="Pro residues" evidence="1">
    <location>
        <begin position="86"/>
        <end position="96"/>
    </location>
</feature>
<evidence type="ECO:0000256" key="1">
    <source>
        <dbReference type="SAM" id="MobiDB-lite"/>
    </source>
</evidence>
<feature type="compositionally biased region" description="Pro residues" evidence="1">
    <location>
        <begin position="43"/>
        <end position="56"/>
    </location>
</feature>
<protein>
    <submittedName>
        <fullName evidence="2">Uncharacterized protein</fullName>
    </submittedName>
</protein>
<evidence type="ECO:0000313" key="2">
    <source>
        <dbReference type="EMBL" id="CAE7022989.1"/>
    </source>
</evidence>
<gene>
    <name evidence="2" type="ORF">PTTW11_03514</name>
</gene>
<accession>A0A6S6VX67</accession>
<feature type="region of interest" description="Disordered" evidence="1">
    <location>
        <begin position="83"/>
        <end position="102"/>
    </location>
</feature>
<proteinExistence type="predicted"/>
<feature type="region of interest" description="Disordered" evidence="1">
    <location>
        <begin position="1"/>
        <end position="67"/>
    </location>
</feature>
<reference evidence="2" key="1">
    <citation type="submission" date="2021-02" db="EMBL/GenBank/DDBJ databases">
        <authorList>
            <person name="Syme A R."/>
            <person name="Syme A R."/>
            <person name="Moolhuijzen P."/>
        </authorList>
    </citation>
    <scope>NUCLEOTIDE SEQUENCE</scope>
    <source>
        <strain evidence="2">W1-1</strain>
    </source>
</reference>